<dbReference type="Pfam" id="PF00550">
    <property type="entry name" value="PP-binding"/>
    <property type="match status" value="1"/>
</dbReference>
<dbReference type="GO" id="GO:0005737">
    <property type="term" value="C:cytoplasm"/>
    <property type="evidence" value="ECO:0007669"/>
    <property type="project" value="TreeGrafter"/>
</dbReference>
<dbReference type="Gene3D" id="3.30.300.30">
    <property type="match status" value="1"/>
</dbReference>
<accession>A0A3S3ZMI9</accession>
<protein>
    <submittedName>
        <fullName evidence="4">Amino acid adenylation domain-containing protein</fullName>
    </submittedName>
</protein>
<dbReference type="AlphaFoldDB" id="A0A3S3ZMI9"/>
<reference evidence="4 5" key="1">
    <citation type="submission" date="2018-11" db="EMBL/GenBank/DDBJ databases">
        <title>Rhodococcus spongicola sp. nov. and Rhodococcus xishaensis sp. nov. from marine sponges.</title>
        <authorList>
            <person name="Li L."/>
            <person name="Lin H.W."/>
        </authorList>
    </citation>
    <scope>NUCLEOTIDE SEQUENCE [LARGE SCALE GENOMIC DNA]</scope>
    <source>
        <strain evidence="4 5">LHW51113</strain>
    </source>
</reference>
<dbReference type="InterPro" id="IPR025110">
    <property type="entry name" value="AMP-bd_C"/>
</dbReference>
<dbReference type="GO" id="GO:0031177">
    <property type="term" value="F:phosphopantetheine binding"/>
    <property type="evidence" value="ECO:0007669"/>
    <property type="project" value="TreeGrafter"/>
</dbReference>
<dbReference type="RefSeq" id="WP_127951704.1">
    <property type="nucleotide sequence ID" value="NZ_RKLO01000002.1"/>
</dbReference>
<dbReference type="InterPro" id="IPR006162">
    <property type="entry name" value="Ppantetheine_attach_site"/>
</dbReference>
<dbReference type="Gene3D" id="3.40.50.12780">
    <property type="entry name" value="N-terminal domain of ligase-like"/>
    <property type="match status" value="1"/>
</dbReference>
<dbReference type="Proteomes" id="UP000283479">
    <property type="component" value="Unassembled WGS sequence"/>
</dbReference>
<evidence type="ECO:0000313" key="4">
    <source>
        <dbReference type="EMBL" id="RVW04087.1"/>
    </source>
</evidence>
<dbReference type="EMBL" id="RKLO01000002">
    <property type="protein sequence ID" value="RVW04087.1"/>
    <property type="molecule type" value="Genomic_DNA"/>
</dbReference>
<dbReference type="FunFam" id="3.40.50.980:FF:000001">
    <property type="entry name" value="Non-ribosomal peptide synthetase"/>
    <property type="match status" value="1"/>
</dbReference>
<dbReference type="CDD" id="cd05930">
    <property type="entry name" value="A_NRPS"/>
    <property type="match status" value="1"/>
</dbReference>
<dbReference type="PROSITE" id="PS00012">
    <property type="entry name" value="PHOSPHOPANTETHEINE"/>
    <property type="match status" value="1"/>
</dbReference>
<dbReference type="SUPFAM" id="SSF56801">
    <property type="entry name" value="Acetyl-CoA synthetase-like"/>
    <property type="match status" value="1"/>
</dbReference>
<evidence type="ECO:0000259" key="3">
    <source>
        <dbReference type="PROSITE" id="PS50075"/>
    </source>
</evidence>
<dbReference type="NCBIfam" id="TIGR01733">
    <property type="entry name" value="AA-adenyl-dom"/>
    <property type="match status" value="1"/>
</dbReference>
<sequence>MTTDATFQRPISATERLYITTQPLAPPFAIQLVVTGSGEIDPAALEVAVDQASAACPGARLIREGRNWVDTGRAPQVKIVDRPIDFTDLDDDPILQSSLGSDDLATTEVVLARGASETSVVFRAFHGVMDAKGVQMWASDVFRVLRGQEPIGAPDPTADHDLVDRVGATNKPTTLLPTRRAPLGAPGRAPRSGKFVWRHRTIPSTTPAVVARICAHLANAVGSAARFMVPVDLRRHDPATRSTANLALPLFVDVDPGATWQQVHAQILTRLADRRELAEMDNGGLARLPGPVARAIVTGAHRLGARMDRNLVSAIVSHAGLIDLDDFAASGFTAATARALPVHTGLVPMSFVIVETGAGTEITVSCRAGDGVNEQLDTLLDRLIGELAAPAAAPLDAVEPALPTLGPVPGADIVSMGDTTDSRFRYHAESTPAAVAVSGPDGEYTYRQLDDWADAIAAVLISHDVGPGSIVAILAGRIPAAMASQLGIMRTGAAFLSLDPKHPTDRLTAILEDSKARILLTADEHAQLIPTDTPAMVLEDLPRQANSPVTVPISGEDIAYVTYTSGSTGRPKGVLVPHRGIVNFVDAATEWWCLGPDTRFAHHHTPSADMACAAFFSSLLTGGSITLVPEDISHLSLRAMLVDSGANTFLLTPSLLEVVLRLDITRPEARTVIIGGERVLPGLATRARGFFGAGTRLLNSYGPAELAVACTTHIVGPAPDPDALSVPIGRPAVNTPVFLLDELQRPVAAGEIGELCFGGPQVARGYLGRPELTAQRFITLPGGERVYRTGDLGRVLPNQSLDFVGRVDDQVKIRGNRVEPGEVQAVLEQMPGTGQVAVAARPTAAGGNALVAYLVADADVDIAAVREYLGEHVPSYMIPAVIHPVDDIPLTANGKIDLARLPGIPDAGLDAPAVNGTTQRADVEGAEVDRIATIWASILQIAPGEVTPDADFFALGGDSLASLEMLSQVSATIVGPDGEARFVEQLEGLVNNMTLTQVHAAAVAARGAAA</sequence>
<keyword evidence="2" id="KW-0597">Phosphoprotein</keyword>
<gene>
    <name evidence="4" type="ORF">EGT50_06275</name>
</gene>
<dbReference type="InterPro" id="IPR036736">
    <property type="entry name" value="ACP-like_sf"/>
</dbReference>
<dbReference type="InterPro" id="IPR009081">
    <property type="entry name" value="PP-bd_ACP"/>
</dbReference>
<keyword evidence="5" id="KW-1185">Reference proteome</keyword>
<dbReference type="InterPro" id="IPR000873">
    <property type="entry name" value="AMP-dep_synth/lig_dom"/>
</dbReference>
<dbReference type="Pfam" id="PF00501">
    <property type="entry name" value="AMP-binding"/>
    <property type="match status" value="1"/>
</dbReference>
<dbReference type="InterPro" id="IPR042099">
    <property type="entry name" value="ANL_N_sf"/>
</dbReference>
<comment type="caution">
    <text evidence="4">The sequence shown here is derived from an EMBL/GenBank/DDBJ whole genome shotgun (WGS) entry which is preliminary data.</text>
</comment>
<name>A0A3S3ZMI9_9NOCA</name>
<dbReference type="SUPFAM" id="SSF47336">
    <property type="entry name" value="ACP-like"/>
    <property type="match status" value="1"/>
</dbReference>
<dbReference type="Pfam" id="PF13193">
    <property type="entry name" value="AMP-binding_C"/>
    <property type="match status" value="1"/>
</dbReference>
<evidence type="ECO:0000256" key="2">
    <source>
        <dbReference type="ARBA" id="ARBA00022553"/>
    </source>
</evidence>
<dbReference type="GO" id="GO:0044550">
    <property type="term" value="P:secondary metabolite biosynthetic process"/>
    <property type="evidence" value="ECO:0007669"/>
    <property type="project" value="TreeGrafter"/>
</dbReference>
<feature type="domain" description="Carrier" evidence="3">
    <location>
        <begin position="922"/>
        <end position="1006"/>
    </location>
</feature>
<dbReference type="PANTHER" id="PTHR45527">
    <property type="entry name" value="NONRIBOSOMAL PEPTIDE SYNTHETASE"/>
    <property type="match status" value="1"/>
</dbReference>
<evidence type="ECO:0000313" key="5">
    <source>
        <dbReference type="Proteomes" id="UP000283479"/>
    </source>
</evidence>
<dbReference type="InterPro" id="IPR010071">
    <property type="entry name" value="AA_adenyl_dom"/>
</dbReference>
<evidence type="ECO:0000256" key="1">
    <source>
        <dbReference type="ARBA" id="ARBA00022450"/>
    </source>
</evidence>
<dbReference type="PANTHER" id="PTHR45527:SF1">
    <property type="entry name" value="FATTY ACID SYNTHASE"/>
    <property type="match status" value="1"/>
</dbReference>
<dbReference type="GO" id="GO:0043041">
    <property type="term" value="P:amino acid activation for nonribosomal peptide biosynthetic process"/>
    <property type="evidence" value="ECO:0007669"/>
    <property type="project" value="TreeGrafter"/>
</dbReference>
<proteinExistence type="predicted"/>
<dbReference type="InterPro" id="IPR045851">
    <property type="entry name" value="AMP-bd_C_sf"/>
</dbReference>
<dbReference type="PROSITE" id="PS50075">
    <property type="entry name" value="CARRIER"/>
    <property type="match status" value="1"/>
</dbReference>
<keyword evidence="1" id="KW-0596">Phosphopantetheine</keyword>
<dbReference type="InterPro" id="IPR020845">
    <property type="entry name" value="AMP-binding_CS"/>
</dbReference>
<organism evidence="4 5">
    <name type="scientific">Rhodococcus xishaensis</name>
    <dbReference type="NCBI Taxonomy" id="2487364"/>
    <lineage>
        <taxon>Bacteria</taxon>
        <taxon>Bacillati</taxon>
        <taxon>Actinomycetota</taxon>
        <taxon>Actinomycetes</taxon>
        <taxon>Mycobacteriales</taxon>
        <taxon>Nocardiaceae</taxon>
        <taxon>Rhodococcus</taxon>
    </lineage>
</organism>
<dbReference type="Gene3D" id="1.10.1200.10">
    <property type="entry name" value="ACP-like"/>
    <property type="match status" value="1"/>
</dbReference>
<dbReference type="PROSITE" id="PS00455">
    <property type="entry name" value="AMP_BINDING"/>
    <property type="match status" value="1"/>
</dbReference>
<dbReference type="OrthoDB" id="3691933at2"/>